<evidence type="ECO:0000313" key="3">
    <source>
        <dbReference type="Proteomes" id="UP000030747"/>
    </source>
</evidence>
<reference evidence="2" key="2">
    <citation type="submission" date="2013-10" db="EMBL/GenBank/DDBJ databases">
        <authorList>
            <person name="Aslett M."/>
        </authorList>
    </citation>
    <scope>NUCLEOTIDE SEQUENCE [LARGE SCALE GENOMIC DNA]</scope>
    <source>
        <strain evidence="2">Houghton</strain>
    </source>
</reference>
<dbReference type="VEuPathDB" id="ToxoDB:ETH_00036490"/>
<dbReference type="EMBL" id="HG675091">
    <property type="protein sequence ID" value="CDJ40334.1"/>
    <property type="molecule type" value="Genomic_DNA"/>
</dbReference>
<dbReference type="Proteomes" id="UP000030747">
    <property type="component" value="Unassembled WGS sequence"/>
</dbReference>
<feature type="region of interest" description="Disordered" evidence="1">
    <location>
        <begin position="197"/>
        <end position="227"/>
    </location>
</feature>
<organism evidence="2 3">
    <name type="scientific">Eimeria tenella</name>
    <name type="common">Coccidian parasite</name>
    <dbReference type="NCBI Taxonomy" id="5802"/>
    <lineage>
        <taxon>Eukaryota</taxon>
        <taxon>Sar</taxon>
        <taxon>Alveolata</taxon>
        <taxon>Apicomplexa</taxon>
        <taxon>Conoidasida</taxon>
        <taxon>Coccidia</taxon>
        <taxon>Eucoccidiorida</taxon>
        <taxon>Eimeriorina</taxon>
        <taxon>Eimeriidae</taxon>
        <taxon>Eimeria</taxon>
    </lineage>
</organism>
<proteinExistence type="predicted"/>
<gene>
    <name evidence="2" type="ORF">ETH_00036490</name>
</gene>
<dbReference type="OrthoDB" id="354886at2759"/>
<accession>U6KVD9</accession>
<dbReference type="RefSeq" id="XP_013231084.1">
    <property type="nucleotide sequence ID" value="XM_013375630.1"/>
</dbReference>
<keyword evidence="3" id="KW-1185">Reference proteome</keyword>
<evidence type="ECO:0000313" key="2">
    <source>
        <dbReference type="EMBL" id="CDJ40334.1"/>
    </source>
</evidence>
<name>U6KVD9_EIMTE</name>
<dbReference type="GeneID" id="25256339"/>
<dbReference type="VEuPathDB" id="ToxoDB:ETH2_1016100"/>
<evidence type="ECO:0000256" key="1">
    <source>
        <dbReference type="SAM" id="MobiDB-lite"/>
    </source>
</evidence>
<reference evidence="2" key="1">
    <citation type="submission" date="2013-10" db="EMBL/GenBank/DDBJ databases">
        <title>Genomic analysis of the causative agents of coccidiosis in chickens.</title>
        <authorList>
            <person name="Reid A.J."/>
            <person name="Blake D."/>
            <person name="Billington K."/>
            <person name="Browne H."/>
            <person name="Dunn M."/>
            <person name="Hung S."/>
            <person name="Kawahara F."/>
            <person name="Miranda-Saavedra D."/>
            <person name="Mourier T."/>
            <person name="Nagra H."/>
            <person name="Otto T.D."/>
            <person name="Rawlings N."/>
            <person name="Sanchez A."/>
            <person name="Sanders M."/>
            <person name="Subramaniam C."/>
            <person name="Tay Y."/>
            <person name="Dear P."/>
            <person name="Doerig C."/>
            <person name="Gruber A."/>
            <person name="Parkinson J."/>
            <person name="Shirley M."/>
            <person name="Wan K.L."/>
            <person name="Berriman M."/>
            <person name="Tomley F."/>
            <person name="Pain A."/>
        </authorList>
    </citation>
    <scope>NUCLEOTIDE SEQUENCE [LARGE SCALE GENOMIC DNA]</scope>
    <source>
        <strain evidence="2">Houghton</strain>
    </source>
</reference>
<dbReference type="AlphaFoldDB" id="U6KVD9"/>
<sequence length="250" mass="26637">VFLVVANFRVRGARVTDCRVSFSDTLISLEGGAAKSQRELLAAVRTLQRAQALGGSSLTFTFIKQPHSGAAFYDEGLALCLPGERQQQQQQQPCVLRVPAAAAARAAQQQPLAALTYDSSQGQLGAPEAPALFYCCHPDILEQLPPQHVQLLQQTPVECLVSSVYFKFAAKYGGPPPFDADLCPLLRPPWLGALKALKAKPGGPRGAPLSSSKGGPHSSSKEEAGAPKRRTFVCIVDGEEDPDASVNRCC</sequence>
<feature type="non-terminal residue" evidence="2">
    <location>
        <position position="1"/>
    </location>
</feature>
<protein>
    <submittedName>
        <fullName evidence="2">Uncharacterized protein</fullName>
    </submittedName>
</protein>